<dbReference type="EMBL" id="CP019286">
    <property type="protein sequence ID" value="APX00196.1"/>
    <property type="molecule type" value="Genomic_DNA"/>
</dbReference>
<organism evidence="4 5">
    <name type="scientific">Natronobacterium lacisalsi AJ5</name>
    <dbReference type="NCBI Taxonomy" id="358396"/>
    <lineage>
        <taxon>Archaea</taxon>
        <taxon>Methanobacteriati</taxon>
        <taxon>Methanobacteriota</taxon>
        <taxon>Stenosarchaea group</taxon>
        <taxon>Halobacteria</taxon>
        <taxon>Halobacteriales</taxon>
        <taxon>Natrialbaceae</taxon>
        <taxon>Natronobacterium</taxon>
    </lineage>
</organism>
<protein>
    <submittedName>
        <fullName evidence="4">Uncharacterized protein</fullName>
    </submittedName>
</protein>
<evidence type="ECO:0000313" key="4">
    <source>
        <dbReference type="EMBL" id="EMA37387.1"/>
    </source>
</evidence>
<keyword evidence="2" id="KW-0472">Membrane</keyword>
<name>M0LUZ1_NATLA</name>
<dbReference type="EMBL" id="AOLZ01000012">
    <property type="protein sequence ID" value="EMA37387.1"/>
    <property type="molecule type" value="Genomic_DNA"/>
</dbReference>
<feature type="compositionally biased region" description="Basic residues" evidence="1">
    <location>
        <begin position="58"/>
        <end position="70"/>
    </location>
</feature>
<reference evidence="3" key="3">
    <citation type="submission" date="2017-01" db="EMBL/GenBank/DDBJ databases">
        <authorList>
            <person name="Mah S.A."/>
            <person name="Swanson W.J."/>
            <person name="Moy G.W."/>
            <person name="Vacquier V.D."/>
        </authorList>
    </citation>
    <scope>NUCLEOTIDE SEQUENCE</scope>
    <source>
        <strain evidence="3">AJ5</strain>
        <plasmid evidence="3">pHLAJ5I</plasmid>
    </source>
</reference>
<evidence type="ECO:0000313" key="3">
    <source>
        <dbReference type="EMBL" id="APX00196.1"/>
    </source>
</evidence>
<dbReference type="RefSeq" id="WP_007139926.1">
    <property type="nucleotide sequence ID" value="NZ_AOLZ01000012.1"/>
</dbReference>
<geneLocation type="plasmid" evidence="3">
    <name>pHLAJ5I</name>
</geneLocation>
<evidence type="ECO:0000313" key="5">
    <source>
        <dbReference type="Proteomes" id="UP000011555"/>
    </source>
</evidence>
<reference evidence="4 5" key="2">
    <citation type="journal article" date="2014" name="PLoS Genet.">
        <title>Phylogenetically driven sequencing of extremely halophilic archaea reveals strategies for static and dynamic osmo-response.</title>
        <authorList>
            <person name="Becker E.A."/>
            <person name="Seitzer P.M."/>
            <person name="Tritt A."/>
            <person name="Larsen D."/>
            <person name="Krusor M."/>
            <person name="Yao A.I."/>
            <person name="Wu D."/>
            <person name="Madern D."/>
            <person name="Eisen J.A."/>
            <person name="Darling A.E."/>
            <person name="Facciotti M.T."/>
        </authorList>
    </citation>
    <scope>NUCLEOTIDE SEQUENCE [LARGE SCALE GENOMIC DNA]</scope>
    <source>
        <strain evidence="4 5">AJ5</strain>
    </source>
</reference>
<feature type="region of interest" description="Disordered" evidence="1">
    <location>
        <begin position="57"/>
        <end position="103"/>
    </location>
</feature>
<dbReference type="KEGG" id="hlc:CHINAEXTREME20505"/>
<keyword evidence="5" id="KW-1185">Reference proteome</keyword>
<dbReference type="GeneID" id="30923559"/>
<feature type="transmembrane region" description="Helical" evidence="2">
    <location>
        <begin position="30"/>
        <end position="52"/>
    </location>
</feature>
<keyword evidence="3" id="KW-0614">Plasmid</keyword>
<proteinExistence type="predicted"/>
<gene>
    <name evidence="4" type="ORF">C445_00821</name>
    <name evidence="3" type="ORF">CHINAEXTREME_20505</name>
</gene>
<dbReference type="Proteomes" id="UP000011555">
    <property type="component" value="Unassembled WGS sequence"/>
</dbReference>
<dbReference type="Proteomes" id="UP000186547">
    <property type="component" value="Plasmid pHLAJ5I"/>
</dbReference>
<evidence type="ECO:0000256" key="1">
    <source>
        <dbReference type="SAM" id="MobiDB-lite"/>
    </source>
</evidence>
<evidence type="ECO:0000313" key="6">
    <source>
        <dbReference type="Proteomes" id="UP000186547"/>
    </source>
</evidence>
<reference evidence="3 6" key="1">
    <citation type="journal article" date="2011" name="J. Bacteriol.">
        <title>Genome sequence of Halobiforma lacisalsi AJ5, an extremely halophilic archaeon which harbors a bop gene.</title>
        <authorList>
            <person name="Jiang X."/>
            <person name="Wang S."/>
            <person name="Cheng H."/>
            <person name="Huo Y."/>
            <person name="Zhang X."/>
            <person name="Zhu X."/>
            <person name="Han X."/>
            <person name="Ni P."/>
            <person name="Wu M."/>
        </authorList>
    </citation>
    <scope>NUCLEOTIDE SEQUENCE [LARGE SCALE GENOMIC DNA]</scope>
    <source>
        <strain evidence="3 6">AJ5</strain>
        <plasmid evidence="3">pHLAJ5I</plasmid>
        <plasmid evidence="6">phlaj5i</plasmid>
    </source>
</reference>
<keyword evidence="2" id="KW-1133">Transmembrane helix</keyword>
<sequence length="103" mass="11368">MNLSQIVVGSLIGLFLLANLLHPGGWALTLLIITVLVVFYALLEFVPEYILVTNQGKNARKQNRRKRRARGLNPFSRTSKRDGNGGQSRDTTNQSNSSGGENQ</sequence>
<evidence type="ECO:0000256" key="2">
    <source>
        <dbReference type="SAM" id="Phobius"/>
    </source>
</evidence>
<feature type="compositionally biased region" description="Polar residues" evidence="1">
    <location>
        <begin position="87"/>
        <end position="103"/>
    </location>
</feature>
<accession>M0LUZ1</accession>
<dbReference type="AlphaFoldDB" id="M0LUZ1"/>
<geneLocation type="plasmid" evidence="6">
    <name>phlaj5i</name>
</geneLocation>
<keyword evidence="2" id="KW-0812">Transmembrane</keyword>